<evidence type="ECO:0000313" key="3">
    <source>
        <dbReference type="EMBL" id="OUC94447.1"/>
    </source>
</evidence>
<comment type="caution">
    <text evidence="3">The sequence shown here is derived from an EMBL/GenBank/DDBJ whole genome shotgun (WGS) entry which is preliminary data.</text>
</comment>
<feature type="domain" description="AB hydrolase-1" evidence="2">
    <location>
        <begin position="14"/>
        <end position="236"/>
    </location>
</feature>
<dbReference type="EMBL" id="NGFP01000105">
    <property type="protein sequence ID" value="OUC94447.1"/>
    <property type="molecule type" value="Genomic_DNA"/>
</dbReference>
<dbReference type="InterPro" id="IPR000073">
    <property type="entry name" value="AB_hydrolase_1"/>
</dbReference>
<evidence type="ECO:0000256" key="1">
    <source>
        <dbReference type="ARBA" id="ARBA00022801"/>
    </source>
</evidence>
<dbReference type="PRINTS" id="PR00111">
    <property type="entry name" value="ABHYDROLASE"/>
</dbReference>
<dbReference type="InterPro" id="IPR029058">
    <property type="entry name" value="AB_hydrolase_fold"/>
</dbReference>
<proteinExistence type="predicted"/>
<dbReference type="GO" id="GO:0016020">
    <property type="term" value="C:membrane"/>
    <property type="evidence" value="ECO:0007669"/>
    <property type="project" value="TreeGrafter"/>
</dbReference>
<name>A0A243RI14_9ACTN</name>
<gene>
    <name evidence="3" type="ORF">CA984_22300</name>
</gene>
<sequence length="248" mass="26801">MTIAYDIGGDGPVVLLLHAGVCDRRMWNDQWQPLIDAGFQVIRCDLRGYGQSPLPAEPYSDCEDVLALLDGLSIDRASLVGGSYGGKVALRVAASRPERVESLVLLAAALPGREQSAELRALEEREEALIEAGDLAGGARLMAESWLGPDAGEDAHQAVREMQLRAYELQSADGLAGPVETEVDPADIKMPCLAVSGAYDLADFRQPEAVLPAARHVELPWAGHLPNMERPAEVTELIISFLRETLHE</sequence>
<evidence type="ECO:0000313" key="4">
    <source>
        <dbReference type="Proteomes" id="UP000194761"/>
    </source>
</evidence>
<dbReference type="InterPro" id="IPR050266">
    <property type="entry name" value="AB_hydrolase_sf"/>
</dbReference>
<dbReference type="GO" id="GO:0016787">
    <property type="term" value="F:hydrolase activity"/>
    <property type="evidence" value="ECO:0007669"/>
    <property type="project" value="UniProtKB-KW"/>
</dbReference>
<dbReference type="Proteomes" id="UP000194761">
    <property type="component" value="Unassembled WGS sequence"/>
</dbReference>
<keyword evidence="4" id="KW-1185">Reference proteome</keyword>
<dbReference type="Pfam" id="PF12697">
    <property type="entry name" value="Abhydrolase_6"/>
    <property type="match status" value="1"/>
</dbReference>
<organism evidence="3 4">
    <name type="scientific">Streptosporangium minutum</name>
    <dbReference type="NCBI Taxonomy" id="569862"/>
    <lineage>
        <taxon>Bacteria</taxon>
        <taxon>Bacillati</taxon>
        <taxon>Actinomycetota</taxon>
        <taxon>Actinomycetes</taxon>
        <taxon>Streptosporangiales</taxon>
        <taxon>Streptosporangiaceae</taxon>
        <taxon>Streptosporangium</taxon>
    </lineage>
</organism>
<dbReference type="PANTHER" id="PTHR43798:SF31">
    <property type="entry name" value="AB HYDROLASE SUPERFAMILY PROTEIN YCLE"/>
    <property type="match status" value="1"/>
</dbReference>
<dbReference type="AlphaFoldDB" id="A0A243RI14"/>
<dbReference type="SUPFAM" id="SSF53474">
    <property type="entry name" value="alpha/beta-Hydrolases"/>
    <property type="match status" value="1"/>
</dbReference>
<dbReference type="Gene3D" id="3.40.50.1820">
    <property type="entry name" value="alpha/beta hydrolase"/>
    <property type="match status" value="1"/>
</dbReference>
<dbReference type="RefSeq" id="WP_086575507.1">
    <property type="nucleotide sequence ID" value="NZ_NGFP01000105.1"/>
</dbReference>
<dbReference type="PANTHER" id="PTHR43798">
    <property type="entry name" value="MONOACYLGLYCEROL LIPASE"/>
    <property type="match status" value="1"/>
</dbReference>
<reference evidence="3 4" key="1">
    <citation type="submission" date="2017-05" db="EMBL/GenBank/DDBJ databases">
        <title>Biotechnological potential of actinobacteria isolated from South African environments.</title>
        <authorList>
            <person name="Le Roes-Hill M."/>
            <person name="Prins A."/>
            <person name="Durrell K.A."/>
        </authorList>
    </citation>
    <scope>NUCLEOTIDE SEQUENCE [LARGE SCALE GENOMIC DNA]</scope>
    <source>
        <strain evidence="3">M26</strain>
    </source>
</reference>
<evidence type="ECO:0000259" key="2">
    <source>
        <dbReference type="Pfam" id="PF12697"/>
    </source>
</evidence>
<protein>
    <submittedName>
        <fullName evidence="3">Alpha/beta hydrolase</fullName>
    </submittedName>
</protein>
<accession>A0A243RI14</accession>
<keyword evidence="1 3" id="KW-0378">Hydrolase</keyword>